<dbReference type="SUPFAM" id="SSF89447">
    <property type="entry name" value="AbrB/MazE/MraZ-like"/>
    <property type="match status" value="1"/>
</dbReference>
<dbReference type="Proteomes" id="UP001203284">
    <property type="component" value="Unassembled WGS sequence"/>
</dbReference>
<dbReference type="EMBL" id="JALKCH010000017">
    <property type="protein sequence ID" value="MCK0198985.1"/>
    <property type="molecule type" value="Genomic_DNA"/>
</dbReference>
<accession>A0ABT0DG93</accession>
<feature type="region of interest" description="Disordered" evidence="1">
    <location>
        <begin position="1"/>
        <end position="24"/>
    </location>
</feature>
<dbReference type="InterPro" id="IPR007159">
    <property type="entry name" value="SpoVT-AbrB_dom"/>
</dbReference>
<feature type="domain" description="SpoVT-AbrB" evidence="2">
    <location>
        <begin position="18"/>
        <end position="63"/>
    </location>
</feature>
<proteinExistence type="predicted"/>
<reference evidence="3 4" key="1">
    <citation type="submission" date="2022-04" db="EMBL/GenBank/DDBJ databases">
        <authorList>
            <person name="Grouzdev D.S."/>
            <person name="Pantiukh K.S."/>
            <person name="Krutkina M.S."/>
        </authorList>
    </citation>
    <scope>NUCLEOTIDE SEQUENCE [LARGE SCALE GENOMIC DNA]</scope>
    <source>
        <strain evidence="3 4">6x-1</strain>
    </source>
</reference>
<keyword evidence="4" id="KW-1185">Reference proteome</keyword>
<comment type="caution">
    <text evidence="3">The sequence shown here is derived from an EMBL/GenBank/DDBJ whole genome shotgun (WGS) entry which is preliminary data.</text>
</comment>
<dbReference type="RefSeq" id="WP_247030888.1">
    <property type="nucleotide sequence ID" value="NZ_JALKCH010000017.1"/>
</dbReference>
<evidence type="ECO:0000313" key="4">
    <source>
        <dbReference type="Proteomes" id="UP001203284"/>
    </source>
</evidence>
<organism evidence="3 4">
    <name type="scientific">Ancylobacter crimeensis</name>
    <dbReference type="NCBI Taxonomy" id="2579147"/>
    <lineage>
        <taxon>Bacteria</taxon>
        <taxon>Pseudomonadati</taxon>
        <taxon>Pseudomonadota</taxon>
        <taxon>Alphaproteobacteria</taxon>
        <taxon>Hyphomicrobiales</taxon>
        <taxon>Xanthobacteraceae</taxon>
        <taxon>Ancylobacter</taxon>
    </lineage>
</organism>
<keyword evidence="3" id="KW-0238">DNA-binding</keyword>
<name>A0ABT0DG93_9HYPH</name>
<dbReference type="Gene3D" id="2.10.260.10">
    <property type="match status" value="1"/>
</dbReference>
<dbReference type="SMART" id="SM00966">
    <property type="entry name" value="SpoVT_AbrB"/>
    <property type="match status" value="1"/>
</dbReference>
<protein>
    <submittedName>
        <fullName evidence="3">AbrB/MazE/SpoVT family DNA-binding domain-containing protein</fullName>
    </submittedName>
</protein>
<evidence type="ECO:0000256" key="1">
    <source>
        <dbReference type="SAM" id="MobiDB-lite"/>
    </source>
</evidence>
<dbReference type="GO" id="GO:0003677">
    <property type="term" value="F:DNA binding"/>
    <property type="evidence" value="ECO:0007669"/>
    <property type="project" value="UniProtKB-KW"/>
</dbReference>
<dbReference type="InterPro" id="IPR037914">
    <property type="entry name" value="SpoVT-AbrB_sf"/>
</dbReference>
<evidence type="ECO:0000313" key="3">
    <source>
        <dbReference type="EMBL" id="MCK0198985.1"/>
    </source>
</evidence>
<evidence type="ECO:0000259" key="2">
    <source>
        <dbReference type="SMART" id="SM00966"/>
    </source>
</evidence>
<sequence>MRWGGEGTRQAHADGGEGEVGNSVGAVLPKEVLTRLNVTQGDTRYLTEAPDGYRLTPYEPEFAAQMEEAWRILTKRRNGLRELAKEWSRVGF</sequence>
<gene>
    <name evidence="3" type="ORF">MWN34_18970</name>
</gene>